<organism evidence="2 3">
    <name type="scientific">Cellulomonas oligotrophica</name>
    <dbReference type="NCBI Taxonomy" id="931536"/>
    <lineage>
        <taxon>Bacteria</taxon>
        <taxon>Bacillati</taxon>
        <taxon>Actinomycetota</taxon>
        <taxon>Actinomycetes</taxon>
        <taxon>Micrococcales</taxon>
        <taxon>Cellulomonadaceae</taxon>
        <taxon>Cellulomonas</taxon>
    </lineage>
</organism>
<name>A0A7Y9FIB9_9CELL</name>
<evidence type="ECO:0000313" key="2">
    <source>
        <dbReference type="EMBL" id="NYD87863.1"/>
    </source>
</evidence>
<evidence type="ECO:0000313" key="4">
    <source>
        <dbReference type="Proteomes" id="UP000618382"/>
    </source>
</evidence>
<dbReference type="RefSeq" id="WP_140460175.1">
    <property type="nucleotide sequence ID" value="NZ_BAABFI010000013.1"/>
</dbReference>
<dbReference type="EMBL" id="JACCBK010000001">
    <property type="protein sequence ID" value="NYD87863.1"/>
    <property type="molecule type" value="Genomic_DNA"/>
</dbReference>
<reference evidence="2 3" key="1">
    <citation type="submission" date="2020-07" db="EMBL/GenBank/DDBJ databases">
        <title>Sequencing the genomes of 1000 actinobacteria strains.</title>
        <authorList>
            <person name="Klenk H.-P."/>
        </authorList>
    </citation>
    <scope>NUCLEOTIDE SEQUENCE [LARGE SCALE GENOMIC DNA]</scope>
    <source>
        <strain evidence="2 3">DSM 24482</strain>
    </source>
</reference>
<dbReference type="Proteomes" id="UP000618382">
    <property type="component" value="Unassembled WGS sequence"/>
</dbReference>
<keyword evidence="4" id="KW-1185">Reference proteome</keyword>
<accession>A0A7Y9FIB9</accession>
<dbReference type="AlphaFoldDB" id="A0A7Y9FIB9"/>
<evidence type="ECO:0008006" key="5">
    <source>
        <dbReference type="Google" id="ProtNLM"/>
    </source>
</evidence>
<proteinExistence type="predicted"/>
<sequence>MRWNQGRAEVEQMLARSELQRVPPSREHADRLLHQATQHLRTAETVAPTDAEGAYALAYDGARKALAAVLENEGLRATSRGGHIAVLRAVSAQLDPPLGPVLRPFDRMRRRRNSLEYPDFESPDLVVEDVMDDLARARAIVDLATKTIDQMSPF</sequence>
<dbReference type="EMBL" id="BONN01000005">
    <property type="protein sequence ID" value="GIG32930.1"/>
    <property type="molecule type" value="Genomic_DNA"/>
</dbReference>
<reference evidence="1 4" key="2">
    <citation type="submission" date="2021-01" db="EMBL/GenBank/DDBJ databases">
        <title>Whole genome shotgun sequence of Cellulomonas oligotrophica NBRC 109435.</title>
        <authorList>
            <person name="Komaki H."/>
            <person name="Tamura T."/>
        </authorList>
    </citation>
    <scope>NUCLEOTIDE SEQUENCE [LARGE SCALE GENOMIC DNA]</scope>
    <source>
        <strain evidence="1 4">NBRC 109435</strain>
    </source>
</reference>
<gene>
    <name evidence="2" type="ORF">BKA21_003412</name>
    <name evidence="1" type="ORF">Col01nite_20890</name>
</gene>
<evidence type="ECO:0000313" key="3">
    <source>
        <dbReference type="Proteomes" id="UP000577956"/>
    </source>
</evidence>
<evidence type="ECO:0000313" key="1">
    <source>
        <dbReference type="EMBL" id="GIG32930.1"/>
    </source>
</evidence>
<protein>
    <recommendedName>
        <fullName evidence="5">HEPN domain-containing protein</fullName>
    </recommendedName>
</protein>
<dbReference type="Proteomes" id="UP000577956">
    <property type="component" value="Unassembled WGS sequence"/>
</dbReference>
<dbReference type="Gene3D" id="1.20.120.330">
    <property type="entry name" value="Nucleotidyltransferases domain 2"/>
    <property type="match status" value="1"/>
</dbReference>
<comment type="caution">
    <text evidence="2">The sequence shown here is derived from an EMBL/GenBank/DDBJ whole genome shotgun (WGS) entry which is preliminary data.</text>
</comment>